<evidence type="ECO:0000313" key="2">
    <source>
        <dbReference type="EMBL" id="OPX55084.1"/>
    </source>
</evidence>
<proteinExistence type="predicted"/>
<reference evidence="2 3" key="1">
    <citation type="submission" date="2017-01" db="EMBL/GenBank/DDBJ databases">
        <title>Genome Sequencing of a Marine Spirillum, Oceanospirillum multiglobuliferum ATCC 33336, from Japan.</title>
        <authorList>
            <person name="Carney J.G."/>
            <person name="Trachtenberg A.M."/>
            <person name="Rheaume B.A."/>
            <person name="Linnane J.D."/>
            <person name="Pitts N.L."/>
            <person name="Mykles D.L."/>
            <person name="Maclea K.S."/>
        </authorList>
    </citation>
    <scope>NUCLEOTIDE SEQUENCE [LARGE SCALE GENOMIC DNA]</scope>
    <source>
        <strain evidence="2 3">ATCC 33336</strain>
    </source>
</reference>
<comment type="caution">
    <text evidence="2">The sequence shown here is derived from an EMBL/GenBank/DDBJ whole genome shotgun (WGS) entry which is preliminary data.</text>
</comment>
<gene>
    <name evidence="2" type="ORF">BTE48_10660</name>
</gene>
<feature type="domain" description="PilZ" evidence="1">
    <location>
        <begin position="6"/>
        <end position="107"/>
    </location>
</feature>
<dbReference type="EMBL" id="MTSM01000013">
    <property type="protein sequence ID" value="OPX55084.1"/>
    <property type="molecule type" value="Genomic_DNA"/>
</dbReference>
<evidence type="ECO:0000259" key="1">
    <source>
        <dbReference type="Pfam" id="PF07238"/>
    </source>
</evidence>
<dbReference type="RefSeq" id="WP_078744923.1">
    <property type="nucleotide sequence ID" value="NZ_FUXG01000007.1"/>
</dbReference>
<dbReference type="Gene3D" id="2.40.10.220">
    <property type="entry name" value="predicted glycosyltransferase like domains"/>
    <property type="match status" value="1"/>
</dbReference>
<sequence length="115" mass="13128">MSKLDRKEVRFEVIWKAKLRADQGATYHACIHNASASGLRIINEQPLIEGSTLEIQLLCRLSRRMSVFTLSGTVVYCTYSESNIGYKIGVNLTRDCESYQNQINQMLEDGYPVYD</sequence>
<name>A0A1T4P0J3_9GAMM</name>
<keyword evidence="3" id="KW-1185">Reference proteome</keyword>
<dbReference type="Proteomes" id="UP000191418">
    <property type="component" value="Unassembled WGS sequence"/>
</dbReference>
<protein>
    <recommendedName>
        <fullName evidence="1">PilZ domain-containing protein</fullName>
    </recommendedName>
</protein>
<dbReference type="AlphaFoldDB" id="A0A1T4P0J3"/>
<dbReference type="OrthoDB" id="6124561at2"/>
<dbReference type="SUPFAM" id="SSF141371">
    <property type="entry name" value="PilZ domain-like"/>
    <property type="match status" value="1"/>
</dbReference>
<accession>A0A1T4P0J3</accession>
<dbReference type="GO" id="GO:0035438">
    <property type="term" value="F:cyclic-di-GMP binding"/>
    <property type="evidence" value="ECO:0007669"/>
    <property type="project" value="InterPro"/>
</dbReference>
<organism evidence="2 3">
    <name type="scientific">Oceanospirillum multiglobuliferum</name>
    <dbReference type="NCBI Taxonomy" id="64969"/>
    <lineage>
        <taxon>Bacteria</taxon>
        <taxon>Pseudomonadati</taxon>
        <taxon>Pseudomonadota</taxon>
        <taxon>Gammaproteobacteria</taxon>
        <taxon>Oceanospirillales</taxon>
        <taxon>Oceanospirillaceae</taxon>
        <taxon>Oceanospirillum</taxon>
    </lineage>
</organism>
<evidence type="ECO:0000313" key="3">
    <source>
        <dbReference type="Proteomes" id="UP000191418"/>
    </source>
</evidence>
<dbReference type="Pfam" id="PF07238">
    <property type="entry name" value="PilZ"/>
    <property type="match status" value="1"/>
</dbReference>
<dbReference type="InterPro" id="IPR009875">
    <property type="entry name" value="PilZ_domain"/>
</dbReference>